<dbReference type="EMBL" id="LKCN02000002">
    <property type="protein sequence ID" value="RCI15679.1"/>
    <property type="molecule type" value="Genomic_DNA"/>
</dbReference>
<gene>
    <name evidence="2" type="ORF">L249_3502</name>
</gene>
<keyword evidence="1" id="KW-0560">Oxidoreductase</keyword>
<dbReference type="InterPro" id="IPR025337">
    <property type="entry name" value="Questin_oxidase-like"/>
</dbReference>
<dbReference type="Proteomes" id="UP000253664">
    <property type="component" value="Unassembled WGS sequence"/>
</dbReference>
<dbReference type="STRING" id="1330021.A0A367LMP0"/>
<evidence type="ECO:0000313" key="2">
    <source>
        <dbReference type="EMBL" id="RCI15679.1"/>
    </source>
</evidence>
<dbReference type="OrthoDB" id="10265971at2759"/>
<dbReference type="Pfam" id="PF14027">
    <property type="entry name" value="Questin_oxidase"/>
    <property type="match status" value="1"/>
</dbReference>
<keyword evidence="3" id="KW-1185">Reference proteome</keyword>
<proteinExistence type="predicted"/>
<organism evidence="2 3">
    <name type="scientific">Ophiocordyceps polyrhachis-furcata BCC 54312</name>
    <dbReference type="NCBI Taxonomy" id="1330021"/>
    <lineage>
        <taxon>Eukaryota</taxon>
        <taxon>Fungi</taxon>
        <taxon>Dikarya</taxon>
        <taxon>Ascomycota</taxon>
        <taxon>Pezizomycotina</taxon>
        <taxon>Sordariomycetes</taxon>
        <taxon>Hypocreomycetidae</taxon>
        <taxon>Hypocreales</taxon>
        <taxon>Ophiocordycipitaceae</taxon>
        <taxon>Ophiocordyceps</taxon>
    </lineage>
</organism>
<dbReference type="GO" id="GO:0016491">
    <property type="term" value="F:oxidoreductase activity"/>
    <property type="evidence" value="ECO:0007669"/>
    <property type="project" value="UniProtKB-KW"/>
</dbReference>
<evidence type="ECO:0008006" key="4">
    <source>
        <dbReference type="Google" id="ProtNLM"/>
    </source>
</evidence>
<sequence>MSGILGRLVGSQLKARNLAPIDVHQVETNPDRRARRLKHLLKANHINYSIVFDDSLFVNHNPHLLGAAYLLGATVDQLHALYEAEIRHLEPWSPSPAEIVDLDWQDFLGDKRYQRAYVDFFEDKLAMTFAYDWKQEVEHFLFKAGEAPLFHALIGGLGHPLVHLGYAYEMDCKEIAMEALGLACLQHDFLQKYLDDVSYTRPSPFSSTSPMELLIRMSEDRRFSQLPRSLHLDEIEAVFDKHQDLVMDYWNAWEIEDPVTQLRLSQEAAVSLLARPNVHAYNFYFVHLLTTSHAARVLLPLIPRQHHVTLLREWWLLAVMIFIMKGRPRPTSGTVDDDIGTKGWAYVEKEALTSRWSKDAHYIKAIRAMRDAAKTWTDADDGWYLKAAVAFVDGFEGWTY</sequence>
<evidence type="ECO:0000256" key="1">
    <source>
        <dbReference type="ARBA" id="ARBA00023002"/>
    </source>
</evidence>
<name>A0A367LMP0_9HYPO</name>
<protein>
    <recommendedName>
        <fullName evidence="4">MGS207 protein</fullName>
    </recommendedName>
</protein>
<reference evidence="2 3" key="1">
    <citation type="journal article" date="2015" name="BMC Genomics">
        <title>Insights from the genome of Ophiocordyceps polyrhachis-furcata to pathogenicity and host specificity in insect fungi.</title>
        <authorList>
            <person name="Wichadakul D."/>
            <person name="Kobmoo N."/>
            <person name="Ingsriswang S."/>
            <person name="Tangphatsornruang S."/>
            <person name="Chantasingh D."/>
            <person name="Luangsa-ard J.J."/>
            <person name="Eurwilaichitr L."/>
        </authorList>
    </citation>
    <scope>NUCLEOTIDE SEQUENCE [LARGE SCALE GENOMIC DNA]</scope>
    <source>
        <strain evidence="2 3">BCC 54312</strain>
    </source>
</reference>
<accession>A0A367LMP0</accession>
<evidence type="ECO:0000313" key="3">
    <source>
        <dbReference type="Proteomes" id="UP000253664"/>
    </source>
</evidence>
<dbReference type="AlphaFoldDB" id="A0A367LMP0"/>
<dbReference type="PANTHER" id="PTHR35870">
    <property type="entry name" value="PROTEIN, PUTATIVE (AFU_ORTHOLOGUE AFUA_5G03330)-RELATED"/>
    <property type="match status" value="1"/>
</dbReference>
<comment type="caution">
    <text evidence="2">The sequence shown here is derived from an EMBL/GenBank/DDBJ whole genome shotgun (WGS) entry which is preliminary data.</text>
</comment>
<dbReference type="PANTHER" id="PTHR35870:SF6">
    <property type="entry name" value="MGS207 PROTEIN"/>
    <property type="match status" value="1"/>
</dbReference>